<keyword evidence="3" id="KW-1185">Reference proteome</keyword>
<keyword evidence="1" id="KW-0472">Membrane</keyword>
<dbReference type="RefSeq" id="WP_165141135.1">
    <property type="nucleotide sequence ID" value="NZ_JAALLT010000002.1"/>
</dbReference>
<dbReference type="EMBL" id="JAALLT010000002">
    <property type="protein sequence ID" value="NGP76630.1"/>
    <property type="molecule type" value="Genomic_DNA"/>
</dbReference>
<gene>
    <name evidence="2" type="ORF">G3570_08295</name>
</gene>
<protein>
    <submittedName>
        <fullName evidence="2">Uncharacterized protein</fullName>
    </submittedName>
</protein>
<comment type="caution">
    <text evidence="2">The sequence shown here is derived from an EMBL/GenBank/DDBJ whole genome shotgun (WGS) entry which is preliminary data.</text>
</comment>
<accession>A0A6M1SUN2</accession>
<keyword evidence="1" id="KW-1133">Transmembrane helix</keyword>
<evidence type="ECO:0000313" key="3">
    <source>
        <dbReference type="Proteomes" id="UP000473278"/>
    </source>
</evidence>
<name>A0A6M1SUN2_9BACT</name>
<dbReference type="Proteomes" id="UP000473278">
    <property type="component" value="Unassembled WGS sequence"/>
</dbReference>
<keyword evidence="1" id="KW-0812">Transmembrane</keyword>
<evidence type="ECO:0000256" key="1">
    <source>
        <dbReference type="SAM" id="Phobius"/>
    </source>
</evidence>
<feature type="transmembrane region" description="Helical" evidence="1">
    <location>
        <begin position="9"/>
        <end position="28"/>
    </location>
</feature>
<sequence length="85" mass="9165">MTYSNSKAIIFYSIAILVSLVLSALIMTELNWPASAKIPICLTILIQLNAVAKYVLNVLEEINTDSILDAIAMLKAGFSESESGS</sequence>
<dbReference type="AlphaFoldDB" id="A0A6M1SUN2"/>
<organism evidence="2 3">
    <name type="scientific">Halalkalibaculum roseum</name>
    <dbReference type="NCBI Taxonomy" id="2709311"/>
    <lineage>
        <taxon>Bacteria</taxon>
        <taxon>Pseudomonadati</taxon>
        <taxon>Balneolota</taxon>
        <taxon>Balneolia</taxon>
        <taxon>Balneolales</taxon>
        <taxon>Balneolaceae</taxon>
        <taxon>Halalkalibaculum</taxon>
    </lineage>
</organism>
<evidence type="ECO:0000313" key="2">
    <source>
        <dbReference type="EMBL" id="NGP76630.1"/>
    </source>
</evidence>
<proteinExistence type="predicted"/>
<reference evidence="2 3" key="1">
    <citation type="submission" date="2020-02" db="EMBL/GenBank/DDBJ databases">
        <title>Balneolaceae bacterium YR4-1, complete genome.</title>
        <authorList>
            <person name="Li Y."/>
            <person name="Wu S."/>
        </authorList>
    </citation>
    <scope>NUCLEOTIDE SEQUENCE [LARGE SCALE GENOMIC DNA]</scope>
    <source>
        <strain evidence="2 3">YR4-1</strain>
    </source>
</reference>